<feature type="compositionally biased region" description="Polar residues" evidence="9">
    <location>
        <begin position="1"/>
        <end position="15"/>
    </location>
</feature>
<evidence type="ECO:0000256" key="9">
    <source>
        <dbReference type="SAM" id="MobiDB-lite"/>
    </source>
</evidence>
<organism evidence="11 12">
    <name type="scientific">Aldrovandia affinis</name>
    <dbReference type="NCBI Taxonomy" id="143900"/>
    <lineage>
        <taxon>Eukaryota</taxon>
        <taxon>Metazoa</taxon>
        <taxon>Chordata</taxon>
        <taxon>Craniata</taxon>
        <taxon>Vertebrata</taxon>
        <taxon>Euteleostomi</taxon>
        <taxon>Actinopterygii</taxon>
        <taxon>Neopterygii</taxon>
        <taxon>Teleostei</taxon>
        <taxon>Notacanthiformes</taxon>
        <taxon>Halosauridae</taxon>
        <taxon>Aldrovandia</taxon>
    </lineage>
</organism>
<dbReference type="InterPro" id="IPR036444">
    <property type="entry name" value="PLipase_A2_dom_sf"/>
</dbReference>
<feature type="binding site" evidence="5">
    <location>
        <position position="202"/>
    </location>
    <ligand>
        <name>Ca(2+)</name>
        <dbReference type="ChEBI" id="CHEBI:29108"/>
    </ligand>
</feature>
<dbReference type="PROSITE" id="PS00118">
    <property type="entry name" value="PA2_HIS"/>
    <property type="match status" value="1"/>
</dbReference>
<comment type="caution">
    <text evidence="11">The sequence shown here is derived from an EMBL/GenBank/DDBJ whole genome shotgun (WGS) entry which is preliminary data.</text>
</comment>
<dbReference type="GO" id="GO:0016042">
    <property type="term" value="P:lipid catabolic process"/>
    <property type="evidence" value="ECO:0007669"/>
    <property type="project" value="InterPro"/>
</dbReference>
<feature type="compositionally biased region" description="Basic and acidic residues" evidence="9">
    <location>
        <begin position="106"/>
        <end position="135"/>
    </location>
</feature>
<keyword evidence="5" id="KW-0479">Metal-binding</keyword>
<feature type="binding site" evidence="5">
    <location>
        <position position="204"/>
    </location>
    <ligand>
        <name>Ca(2+)</name>
        <dbReference type="ChEBI" id="CHEBI:29108"/>
    </ligand>
</feature>
<dbReference type="EMBL" id="JAINUG010000098">
    <property type="protein sequence ID" value="KAJ8397382.1"/>
    <property type="molecule type" value="Genomic_DNA"/>
</dbReference>
<reference evidence="11" key="1">
    <citation type="journal article" date="2023" name="Science">
        <title>Genome structures resolve the early diversification of teleost fishes.</title>
        <authorList>
            <person name="Parey E."/>
            <person name="Louis A."/>
            <person name="Montfort J."/>
            <person name="Bouchez O."/>
            <person name="Roques C."/>
            <person name="Iampietro C."/>
            <person name="Lluch J."/>
            <person name="Castinel A."/>
            <person name="Donnadieu C."/>
            <person name="Desvignes T."/>
            <person name="Floi Bucao C."/>
            <person name="Jouanno E."/>
            <person name="Wen M."/>
            <person name="Mejri S."/>
            <person name="Dirks R."/>
            <person name="Jansen H."/>
            <person name="Henkel C."/>
            <person name="Chen W.J."/>
            <person name="Zahm M."/>
            <person name="Cabau C."/>
            <person name="Klopp C."/>
            <person name="Thompson A.W."/>
            <person name="Robinson-Rechavi M."/>
            <person name="Braasch I."/>
            <person name="Lecointre G."/>
            <person name="Bobe J."/>
            <person name="Postlethwait J.H."/>
            <person name="Berthelot C."/>
            <person name="Roest Crollius H."/>
            <person name="Guiguen Y."/>
        </authorList>
    </citation>
    <scope>NUCLEOTIDE SEQUENCE</scope>
    <source>
        <strain evidence="11">NC1722</strain>
    </source>
</reference>
<dbReference type="CDD" id="cd04707">
    <property type="entry name" value="otoconin_90"/>
    <property type="match status" value="1"/>
</dbReference>
<sequence length="356" mass="39819">MAVTMETTQTMQSSHDSVELGEPVTEAATWPPTRDRTSARPTWLPSTTVNDASEERKAEDKDPFLEKDPLDSSEEKETEAATWAPTRSRTSARPTWLPSTTVNDVSEERKAEDKKPCLEKDPLDSSEEKETKESDIPKAKAVPFFALSLLGFDEATLEPENEVIIPLCSARGRRRREMPALGEMLHCLTGRCPHEYEMYGCYCGQEGRGQPQDQLDRCCFVHQCCLEQIRMLGCRQERRISAHVTCEKGQARCYGASVCDKLQCVCDKASAECMAATHFNHSAPLQHCRGPRASCRRGPVWGRPRPKPQRQPPDSSEESRQQEAGLPRVTDGHPSHARNVGTTPEMASMDLSEEDD</sequence>
<evidence type="ECO:0000313" key="12">
    <source>
        <dbReference type="Proteomes" id="UP001221898"/>
    </source>
</evidence>
<feature type="domain" description="Phospholipase A2-like central" evidence="10">
    <location>
        <begin position="177"/>
        <end position="289"/>
    </location>
</feature>
<dbReference type="PRINTS" id="PR00389">
    <property type="entry name" value="PHPHLIPASEA2"/>
</dbReference>
<dbReference type="InterPro" id="IPR033113">
    <property type="entry name" value="PLA2_histidine"/>
</dbReference>
<evidence type="ECO:0000256" key="7">
    <source>
        <dbReference type="RuleBase" id="RU003654"/>
    </source>
</evidence>
<evidence type="ECO:0000256" key="6">
    <source>
        <dbReference type="PIRSR" id="PIRSR601211-3"/>
    </source>
</evidence>
<dbReference type="Proteomes" id="UP001221898">
    <property type="component" value="Unassembled WGS sequence"/>
</dbReference>
<evidence type="ECO:0000256" key="2">
    <source>
        <dbReference type="ARBA" id="ARBA00022525"/>
    </source>
</evidence>
<dbReference type="PANTHER" id="PTHR11716">
    <property type="entry name" value="PHOSPHOLIPASE A2 FAMILY MEMBER"/>
    <property type="match status" value="1"/>
</dbReference>
<evidence type="ECO:0000256" key="4">
    <source>
        <dbReference type="PIRSR" id="PIRSR601211-1"/>
    </source>
</evidence>
<feature type="region of interest" description="Disordered" evidence="9">
    <location>
        <begin position="299"/>
        <end position="356"/>
    </location>
</feature>
<keyword evidence="5 8" id="KW-0106">Calcium</keyword>
<feature type="compositionally biased region" description="Polar residues" evidence="9">
    <location>
        <begin position="85"/>
        <end position="104"/>
    </location>
</feature>
<dbReference type="EC" id="3.1.1.4" evidence="8"/>
<feature type="disulfide bond" evidence="6">
    <location>
        <begin position="203"/>
        <end position="219"/>
    </location>
</feature>
<dbReference type="AlphaFoldDB" id="A0AAD7S7F0"/>
<keyword evidence="12" id="KW-1185">Reference proteome</keyword>
<evidence type="ECO:0000256" key="8">
    <source>
        <dbReference type="RuleBase" id="RU361236"/>
    </source>
</evidence>
<accession>A0AAD7S7F0</accession>
<feature type="disulfide bond" evidence="6">
    <location>
        <begin position="218"/>
        <end position="273"/>
    </location>
</feature>
<keyword evidence="8" id="KW-0378">Hydrolase</keyword>
<dbReference type="InterPro" id="IPR016090">
    <property type="entry name" value="PLA2-like_dom"/>
</dbReference>
<evidence type="ECO:0000313" key="11">
    <source>
        <dbReference type="EMBL" id="KAJ8397382.1"/>
    </source>
</evidence>
<dbReference type="GO" id="GO:0050482">
    <property type="term" value="P:arachidonate secretion"/>
    <property type="evidence" value="ECO:0007669"/>
    <property type="project" value="InterPro"/>
</dbReference>
<dbReference type="GO" id="GO:0005509">
    <property type="term" value="F:calcium ion binding"/>
    <property type="evidence" value="ECO:0007669"/>
    <property type="project" value="InterPro"/>
</dbReference>
<dbReference type="InterPro" id="IPR041798">
    <property type="entry name" value="Otoconin-90"/>
</dbReference>
<feature type="region of interest" description="Disordered" evidence="9">
    <location>
        <begin position="1"/>
        <end position="135"/>
    </location>
</feature>
<dbReference type="GO" id="GO:0005543">
    <property type="term" value="F:phospholipid binding"/>
    <property type="evidence" value="ECO:0007669"/>
    <property type="project" value="TreeGrafter"/>
</dbReference>
<feature type="disulfide bond" evidence="6">
    <location>
        <begin position="234"/>
        <end position="259"/>
    </location>
</feature>
<feature type="disulfide bond" evidence="6">
    <location>
        <begin position="253"/>
        <end position="264"/>
    </location>
</feature>
<protein>
    <recommendedName>
        <fullName evidence="8">Phospholipase A2</fullName>
        <ecNumber evidence="8">3.1.1.4</ecNumber>
    </recommendedName>
</protein>
<keyword evidence="3 6" id="KW-1015">Disulfide bond</keyword>
<gene>
    <name evidence="11" type="ORF">AAFF_G00439310</name>
</gene>
<feature type="disulfide bond" evidence="6">
    <location>
        <begin position="225"/>
        <end position="266"/>
    </location>
</feature>
<comment type="similarity">
    <text evidence="7">Belongs to the phospholipase A2 family.</text>
</comment>
<dbReference type="Pfam" id="PF00068">
    <property type="entry name" value="Phospholip_A2_1"/>
    <property type="match status" value="1"/>
</dbReference>
<evidence type="ECO:0000256" key="5">
    <source>
        <dbReference type="PIRSR" id="PIRSR601211-2"/>
    </source>
</evidence>
<feature type="active site" evidence="4">
    <location>
        <position position="222"/>
    </location>
</feature>
<comment type="cofactor">
    <cofactor evidence="5">
        <name>Ca(2+)</name>
        <dbReference type="ChEBI" id="CHEBI:29108"/>
    </cofactor>
    <text evidence="5">Binds 1 Ca(2+) ion per subunit.</text>
</comment>
<dbReference type="GO" id="GO:0006644">
    <property type="term" value="P:phospholipid metabolic process"/>
    <property type="evidence" value="ECO:0007669"/>
    <property type="project" value="InterPro"/>
</dbReference>
<feature type="compositionally biased region" description="Basic and acidic residues" evidence="9">
    <location>
        <begin position="53"/>
        <end position="79"/>
    </location>
</feature>
<comment type="subcellular location">
    <subcellularLocation>
        <location evidence="1 8">Secreted</location>
    </subcellularLocation>
</comment>
<evidence type="ECO:0000256" key="3">
    <source>
        <dbReference type="ARBA" id="ARBA00023157"/>
    </source>
</evidence>
<feature type="active site" evidence="4">
    <location>
        <position position="267"/>
    </location>
</feature>
<name>A0AAD7S7F0_9TELE</name>
<dbReference type="PANTHER" id="PTHR11716:SF1">
    <property type="entry name" value="OTOCONIN-90"/>
    <property type="match status" value="1"/>
</dbReference>
<keyword evidence="2 8" id="KW-0964">Secreted</keyword>
<dbReference type="InterPro" id="IPR001211">
    <property type="entry name" value="PLA2"/>
</dbReference>
<dbReference type="SUPFAM" id="SSF48619">
    <property type="entry name" value="Phospholipase A2, PLA2"/>
    <property type="match status" value="1"/>
</dbReference>
<evidence type="ECO:0000259" key="10">
    <source>
        <dbReference type="SMART" id="SM00085"/>
    </source>
</evidence>
<dbReference type="Gene3D" id="1.20.90.10">
    <property type="entry name" value="Phospholipase A2 domain"/>
    <property type="match status" value="1"/>
</dbReference>
<comment type="catalytic activity">
    <reaction evidence="8">
        <text>a 1,2-diacyl-sn-glycero-3-phosphocholine + H2O = a 1-acyl-sn-glycero-3-phosphocholine + a fatty acid + H(+)</text>
        <dbReference type="Rhea" id="RHEA:15801"/>
        <dbReference type="ChEBI" id="CHEBI:15377"/>
        <dbReference type="ChEBI" id="CHEBI:15378"/>
        <dbReference type="ChEBI" id="CHEBI:28868"/>
        <dbReference type="ChEBI" id="CHEBI:57643"/>
        <dbReference type="ChEBI" id="CHEBI:58168"/>
        <dbReference type="EC" id="3.1.1.4"/>
    </reaction>
</comment>
<evidence type="ECO:0000256" key="1">
    <source>
        <dbReference type="ARBA" id="ARBA00004613"/>
    </source>
</evidence>
<dbReference type="GO" id="GO:0047498">
    <property type="term" value="F:calcium-dependent phospholipase A2 activity"/>
    <property type="evidence" value="ECO:0007669"/>
    <property type="project" value="TreeGrafter"/>
</dbReference>
<keyword evidence="8" id="KW-0443">Lipid metabolism</keyword>
<dbReference type="SMART" id="SM00085">
    <property type="entry name" value="PA2c"/>
    <property type="match status" value="1"/>
</dbReference>
<proteinExistence type="inferred from homology"/>
<dbReference type="GO" id="GO:0005576">
    <property type="term" value="C:extracellular region"/>
    <property type="evidence" value="ECO:0007669"/>
    <property type="project" value="UniProtKB-SubCell"/>
</dbReference>